<organism evidence="1 2">
    <name type="scientific">Gossypium stocksii</name>
    <dbReference type="NCBI Taxonomy" id="47602"/>
    <lineage>
        <taxon>Eukaryota</taxon>
        <taxon>Viridiplantae</taxon>
        <taxon>Streptophyta</taxon>
        <taxon>Embryophyta</taxon>
        <taxon>Tracheophyta</taxon>
        <taxon>Spermatophyta</taxon>
        <taxon>Magnoliopsida</taxon>
        <taxon>eudicotyledons</taxon>
        <taxon>Gunneridae</taxon>
        <taxon>Pentapetalae</taxon>
        <taxon>rosids</taxon>
        <taxon>malvids</taxon>
        <taxon>Malvales</taxon>
        <taxon>Malvaceae</taxon>
        <taxon>Malvoideae</taxon>
        <taxon>Gossypium</taxon>
    </lineage>
</organism>
<accession>A0A9D3U6N5</accession>
<comment type="caution">
    <text evidence="1">The sequence shown here is derived from an EMBL/GenBank/DDBJ whole genome shotgun (WGS) entry which is preliminary data.</text>
</comment>
<evidence type="ECO:0000313" key="1">
    <source>
        <dbReference type="EMBL" id="KAH1030873.1"/>
    </source>
</evidence>
<evidence type="ECO:0000313" key="2">
    <source>
        <dbReference type="Proteomes" id="UP000828251"/>
    </source>
</evidence>
<name>A0A9D3U6N5_9ROSI</name>
<reference evidence="1 2" key="1">
    <citation type="journal article" date="2021" name="Plant Biotechnol. J.">
        <title>Multi-omics assisted identification of the key and species-specific regulatory components of drought-tolerant mechanisms in Gossypium stocksii.</title>
        <authorList>
            <person name="Yu D."/>
            <person name="Ke L."/>
            <person name="Zhang D."/>
            <person name="Wu Y."/>
            <person name="Sun Y."/>
            <person name="Mei J."/>
            <person name="Sun J."/>
            <person name="Sun Y."/>
        </authorList>
    </citation>
    <scope>NUCLEOTIDE SEQUENCE [LARGE SCALE GENOMIC DNA]</scope>
    <source>
        <strain evidence="2">cv. E1</strain>
        <tissue evidence="1">Leaf</tissue>
    </source>
</reference>
<keyword evidence="2" id="KW-1185">Reference proteome</keyword>
<gene>
    <name evidence="1" type="ORF">J1N35_043047</name>
</gene>
<sequence length="63" mass="7281">MGAGTRGNFTNTIFAYLAWLPRTQHMRLLAHIRPTEIIILVDLRSTRNFIDSKLGKWLNLPTE</sequence>
<protein>
    <submittedName>
        <fullName evidence="1">Uncharacterized protein</fullName>
    </submittedName>
</protein>
<dbReference type="EMBL" id="JAIQCV010000013">
    <property type="protein sequence ID" value="KAH1030873.1"/>
    <property type="molecule type" value="Genomic_DNA"/>
</dbReference>
<dbReference type="AlphaFoldDB" id="A0A9D3U6N5"/>
<proteinExistence type="predicted"/>
<dbReference type="Proteomes" id="UP000828251">
    <property type="component" value="Unassembled WGS sequence"/>
</dbReference>
<dbReference type="OrthoDB" id="999913at2759"/>